<dbReference type="RefSeq" id="WP_012111619.1">
    <property type="nucleotide sequence ID" value="NC_009719.1"/>
</dbReference>
<evidence type="ECO:0000256" key="5">
    <source>
        <dbReference type="SAM" id="Phobius"/>
    </source>
</evidence>
<evidence type="ECO:0000256" key="1">
    <source>
        <dbReference type="ARBA" id="ARBA00004141"/>
    </source>
</evidence>
<evidence type="ECO:0000313" key="6">
    <source>
        <dbReference type="EMBL" id="ABS64304.1"/>
    </source>
</evidence>
<dbReference type="HOGENOM" id="CLU_058421_11_1_5"/>
<feature type="transmembrane region" description="Helical" evidence="5">
    <location>
        <begin position="12"/>
        <end position="38"/>
    </location>
</feature>
<dbReference type="AlphaFoldDB" id="A7HWM1"/>
<evidence type="ECO:0000313" key="7">
    <source>
        <dbReference type="Proteomes" id="UP000006377"/>
    </source>
</evidence>
<gene>
    <name evidence="6" type="ordered locus">Plav_2696</name>
</gene>
<dbReference type="Proteomes" id="UP000006377">
    <property type="component" value="Chromosome"/>
</dbReference>
<keyword evidence="3 5" id="KW-1133">Transmembrane helix</keyword>
<proteinExistence type="predicted"/>
<dbReference type="InterPro" id="IPR032808">
    <property type="entry name" value="DoxX"/>
</dbReference>
<evidence type="ECO:0000256" key="3">
    <source>
        <dbReference type="ARBA" id="ARBA00022989"/>
    </source>
</evidence>
<dbReference type="Pfam" id="PF07681">
    <property type="entry name" value="DoxX"/>
    <property type="match status" value="1"/>
</dbReference>
<name>A7HWM1_PARL1</name>
<organism evidence="6 7">
    <name type="scientific">Parvibaculum lavamentivorans (strain DS-1 / DSM 13023 / NCIMB 13966)</name>
    <dbReference type="NCBI Taxonomy" id="402881"/>
    <lineage>
        <taxon>Bacteria</taxon>
        <taxon>Pseudomonadati</taxon>
        <taxon>Pseudomonadota</taxon>
        <taxon>Alphaproteobacteria</taxon>
        <taxon>Hyphomicrobiales</taxon>
        <taxon>Parvibaculaceae</taxon>
        <taxon>Parvibaculum</taxon>
    </lineage>
</organism>
<reference evidence="6 7" key="1">
    <citation type="journal article" date="2011" name="Stand. Genomic Sci.">
        <title>Complete genome sequence of Parvibaculum lavamentivorans type strain (DS-1(T)).</title>
        <authorList>
            <person name="Schleheck D."/>
            <person name="Weiss M."/>
            <person name="Pitluck S."/>
            <person name="Bruce D."/>
            <person name="Land M.L."/>
            <person name="Han S."/>
            <person name="Saunders E."/>
            <person name="Tapia R."/>
            <person name="Detter C."/>
            <person name="Brettin T."/>
            <person name="Han J."/>
            <person name="Woyke T."/>
            <person name="Goodwin L."/>
            <person name="Pennacchio L."/>
            <person name="Nolan M."/>
            <person name="Cook A.M."/>
            <person name="Kjelleberg S."/>
            <person name="Thomas T."/>
        </authorList>
    </citation>
    <scope>NUCLEOTIDE SEQUENCE [LARGE SCALE GENOMIC DNA]</scope>
    <source>
        <strain evidence="7">DS-1 / DSM 13023 / NCIMB 13966</strain>
    </source>
</reference>
<protein>
    <submittedName>
        <fullName evidence="6">DoxX family protein</fullName>
    </submittedName>
</protein>
<keyword evidence="7" id="KW-1185">Reference proteome</keyword>
<dbReference type="GO" id="GO:0016020">
    <property type="term" value="C:membrane"/>
    <property type="evidence" value="ECO:0007669"/>
    <property type="project" value="UniProtKB-SubCell"/>
</dbReference>
<dbReference type="KEGG" id="pla:Plav_2696"/>
<feature type="transmembrane region" description="Helical" evidence="5">
    <location>
        <begin position="111"/>
        <end position="131"/>
    </location>
</feature>
<keyword evidence="2 5" id="KW-0812">Transmembrane</keyword>
<dbReference type="STRING" id="402881.Plav_2696"/>
<dbReference type="eggNOG" id="COG2259">
    <property type="taxonomic scope" value="Bacteria"/>
</dbReference>
<dbReference type="EMBL" id="CP000774">
    <property type="protein sequence ID" value="ABS64304.1"/>
    <property type="molecule type" value="Genomic_DNA"/>
</dbReference>
<sequence length="137" mass="14678">MTPGFIAAILEAPAVAVATRVLLTFMFWASGLGLLANFNQSVEIFGALGFVYPELVVIATAATQLIGSALVISGRYVWLGAGALGVFTFLTILFVHNFWAMPEGPQQVNSFHTATEHVSVIGALVLVTIFMHRRAAR</sequence>
<evidence type="ECO:0000256" key="4">
    <source>
        <dbReference type="ARBA" id="ARBA00023136"/>
    </source>
</evidence>
<accession>A7HWM1</accession>
<dbReference type="OrthoDB" id="7064507at2"/>
<comment type="subcellular location">
    <subcellularLocation>
        <location evidence="1">Membrane</location>
        <topology evidence="1">Multi-pass membrane protein</topology>
    </subcellularLocation>
</comment>
<keyword evidence="4 5" id="KW-0472">Membrane</keyword>
<evidence type="ECO:0000256" key="2">
    <source>
        <dbReference type="ARBA" id="ARBA00022692"/>
    </source>
</evidence>
<feature type="transmembrane region" description="Helical" evidence="5">
    <location>
        <begin position="78"/>
        <end position="99"/>
    </location>
</feature>
<feature type="transmembrane region" description="Helical" evidence="5">
    <location>
        <begin position="44"/>
        <end position="66"/>
    </location>
</feature>